<name>A0A7W5E2W9_9BACT</name>
<dbReference type="InterPro" id="IPR003489">
    <property type="entry name" value="RHF/RaiA"/>
</dbReference>
<dbReference type="RefSeq" id="WP_009097576.1">
    <property type="nucleotide sequence ID" value="NZ_JACHXU010000018.1"/>
</dbReference>
<evidence type="ECO:0000313" key="1">
    <source>
        <dbReference type="EMBL" id="MBB3208759.1"/>
    </source>
</evidence>
<reference evidence="1 2" key="1">
    <citation type="submission" date="2020-08" db="EMBL/GenBank/DDBJ databases">
        <title>Genomic Encyclopedia of Type Strains, Phase III (KMG-III): the genomes of soil and plant-associated and newly described type strains.</title>
        <authorList>
            <person name="Whitman W."/>
        </authorList>
    </citation>
    <scope>NUCLEOTIDE SEQUENCE [LARGE SCALE GENOMIC DNA]</scope>
    <source>
        <strain evidence="1 2">CECT 8075</strain>
    </source>
</reference>
<accession>A0A7W5E2W9</accession>
<dbReference type="InterPro" id="IPR036567">
    <property type="entry name" value="RHF-like"/>
</dbReference>
<dbReference type="Pfam" id="PF02482">
    <property type="entry name" value="Ribosomal_S30AE"/>
    <property type="match status" value="1"/>
</dbReference>
<organism evidence="1 2">
    <name type="scientific">Aporhodopirellula rubra</name>
    <dbReference type="NCBI Taxonomy" id="980271"/>
    <lineage>
        <taxon>Bacteria</taxon>
        <taxon>Pseudomonadati</taxon>
        <taxon>Planctomycetota</taxon>
        <taxon>Planctomycetia</taxon>
        <taxon>Pirellulales</taxon>
        <taxon>Pirellulaceae</taxon>
        <taxon>Aporhodopirellula</taxon>
    </lineage>
</organism>
<gene>
    <name evidence="1" type="ORF">FHS27_004592</name>
</gene>
<keyword evidence="2" id="KW-1185">Reference proteome</keyword>
<dbReference type="Proteomes" id="UP000536179">
    <property type="component" value="Unassembled WGS sequence"/>
</dbReference>
<dbReference type="AlphaFoldDB" id="A0A7W5E2W9"/>
<dbReference type="Gene3D" id="3.30.160.100">
    <property type="entry name" value="Ribosome hibernation promotion factor-like"/>
    <property type="match status" value="1"/>
</dbReference>
<protein>
    <submittedName>
        <fullName evidence="1">Ribosome-associated translation inhibitor RaiA</fullName>
    </submittedName>
</protein>
<dbReference type="SUPFAM" id="SSF69754">
    <property type="entry name" value="Ribosome binding protein Y (YfiA homologue)"/>
    <property type="match status" value="1"/>
</dbReference>
<proteinExistence type="predicted"/>
<comment type="caution">
    <text evidence="1">The sequence shown here is derived from an EMBL/GenBank/DDBJ whole genome shotgun (WGS) entry which is preliminary data.</text>
</comment>
<evidence type="ECO:0000313" key="2">
    <source>
        <dbReference type="Proteomes" id="UP000536179"/>
    </source>
</evidence>
<sequence length="126" mass="14344">MQIQTHTDNHIQGDETLHAHVQESVEHALGRYEDRITRVEVFLAEEHSRDKHIGHNDDNDKRCVMEARLRGLKPMSVRHHDTTVKDAFEGAANKLLHLVEKTLGRLEHRHEPALIDAETAGAEPLA</sequence>
<dbReference type="EMBL" id="JACHXU010000018">
    <property type="protein sequence ID" value="MBB3208759.1"/>
    <property type="molecule type" value="Genomic_DNA"/>
</dbReference>